<proteinExistence type="inferred from homology"/>
<sequence length="188" mass="22165">MLEEDHLLLKRMADGQKQAFDSFYEKYHIYIFQIAYKVVSNRSEAEDICHDVFLEIYQKAIQYNPERGSVKAWIGVKTRSRAIDRLRKKSGLLTNKLEDILMNASPSADQYVIERMEKELLVNAMSRLPKEQQQAIYHMYFEHFTQKEIAFRYNRPLGSVKSSIRYGLQNLRKQKSLLRWYGSSGGDK</sequence>
<keyword evidence="3" id="KW-0731">Sigma factor</keyword>
<organism evidence="8 9">
    <name type="scientific">Gracilibacillus dipsosauri</name>
    <dbReference type="NCBI Taxonomy" id="178340"/>
    <lineage>
        <taxon>Bacteria</taxon>
        <taxon>Bacillati</taxon>
        <taxon>Bacillota</taxon>
        <taxon>Bacilli</taxon>
        <taxon>Bacillales</taxon>
        <taxon>Bacillaceae</taxon>
        <taxon>Gracilibacillus</taxon>
    </lineage>
</organism>
<keyword evidence="4" id="KW-0238">DNA-binding</keyword>
<dbReference type="EMBL" id="QGTD01000020">
    <property type="protein sequence ID" value="PWU66891.1"/>
    <property type="molecule type" value="Genomic_DNA"/>
</dbReference>
<dbReference type="Pfam" id="PF04545">
    <property type="entry name" value="Sigma70_r4"/>
    <property type="match status" value="1"/>
</dbReference>
<dbReference type="SUPFAM" id="SSF88659">
    <property type="entry name" value="Sigma3 and sigma4 domains of RNA polymerase sigma factors"/>
    <property type="match status" value="1"/>
</dbReference>
<dbReference type="InterPro" id="IPR039425">
    <property type="entry name" value="RNA_pol_sigma-70-like"/>
</dbReference>
<dbReference type="Proteomes" id="UP000245624">
    <property type="component" value="Unassembled WGS sequence"/>
</dbReference>
<accession>A0A317KTM9</accession>
<keyword evidence="2" id="KW-0805">Transcription regulation</keyword>
<evidence type="ECO:0000256" key="2">
    <source>
        <dbReference type="ARBA" id="ARBA00023015"/>
    </source>
</evidence>
<keyword evidence="5" id="KW-0804">Transcription</keyword>
<evidence type="ECO:0000259" key="6">
    <source>
        <dbReference type="Pfam" id="PF04542"/>
    </source>
</evidence>
<evidence type="ECO:0000256" key="1">
    <source>
        <dbReference type="ARBA" id="ARBA00010641"/>
    </source>
</evidence>
<protein>
    <submittedName>
        <fullName evidence="8">RNA polymerase</fullName>
    </submittedName>
</protein>
<dbReference type="InterPro" id="IPR013324">
    <property type="entry name" value="RNA_pol_sigma_r3/r4-like"/>
</dbReference>
<dbReference type="PANTHER" id="PTHR43133:SF62">
    <property type="entry name" value="RNA POLYMERASE SIGMA FACTOR SIGZ"/>
    <property type="match status" value="1"/>
</dbReference>
<dbReference type="Gene3D" id="1.10.10.10">
    <property type="entry name" value="Winged helix-like DNA-binding domain superfamily/Winged helix DNA-binding domain"/>
    <property type="match status" value="1"/>
</dbReference>
<dbReference type="PANTHER" id="PTHR43133">
    <property type="entry name" value="RNA POLYMERASE ECF-TYPE SIGMA FACTO"/>
    <property type="match status" value="1"/>
</dbReference>
<name>A0A317KTM9_9BACI</name>
<dbReference type="Gene3D" id="1.10.1740.10">
    <property type="match status" value="1"/>
</dbReference>
<evidence type="ECO:0000256" key="4">
    <source>
        <dbReference type="ARBA" id="ARBA00023125"/>
    </source>
</evidence>
<evidence type="ECO:0000313" key="9">
    <source>
        <dbReference type="Proteomes" id="UP000245624"/>
    </source>
</evidence>
<evidence type="ECO:0000259" key="7">
    <source>
        <dbReference type="Pfam" id="PF04545"/>
    </source>
</evidence>
<dbReference type="GO" id="GO:0016987">
    <property type="term" value="F:sigma factor activity"/>
    <property type="evidence" value="ECO:0007669"/>
    <property type="project" value="UniProtKB-KW"/>
</dbReference>
<dbReference type="InterPro" id="IPR014284">
    <property type="entry name" value="RNA_pol_sigma-70_dom"/>
</dbReference>
<evidence type="ECO:0000256" key="5">
    <source>
        <dbReference type="ARBA" id="ARBA00023163"/>
    </source>
</evidence>
<dbReference type="NCBIfam" id="TIGR02937">
    <property type="entry name" value="sigma70-ECF"/>
    <property type="match status" value="1"/>
</dbReference>
<keyword evidence="9" id="KW-1185">Reference proteome</keyword>
<dbReference type="GO" id="GO:0006352">
    <property type="term" value="P:DNA-templated transcription initiation"/>
    <property type="evidence" value="ECO:0007669"/>
    <property type="project" value="InterPro"/>
</dbReference>
<comment type="similarity">
    <text evidence="1">Belongs to the sigma-70 factor family. ECF subfamily.</text>
</comment>
<dbReference type="AlphaFoldDB" id="A0A317KTM9"/>
<dbReference type="GO" id="GO:0003677">
    <property type="term" value="F:DNA binding"/>
    <property type="evidence" value="ECO:0007669"/>
    <property type="project" value="UniProtKB-KW"/>
</dbReference>
<dbReference type="InterPro" id="IPR036388">
    <property type="entry name" value="WH-like_DNA-bd_sf"/>
</dbReference>
<evidence type="ECO:0000256" key="3">
    <source>
        <dbReference type="ARBA" id="ARBA00023082"/>
    </source>
</evidence>
<gene>
    <name evidence="8" type="ORF">DLJ74_18695</name>
</gene>
<dbReference type="SUPFAM" id="SSF88946">
    <property type="entry name" value="Sigma2 domain of RNA polymerase sigma factors"/>
    <property type="match status" value="1"/>
</dbReference>
<reference evidence="8 9" key="1">
    <citation type="submission" date="2018-05" db="EMBL/GenBank/DDBJ databases">
        <title>Genomic analysis of Gracilibacillus dipsosauri DD1 reveals novel features of a salt-tolerant amylase.</title>
        <authorList>
            <person name="Deutch C.E."/>
            <person name="Yang S."/>
        </authorList>
    </citation>
    <scope>NUCLEOTIDE SEQUENCE [LARGE SCALE GENOMIC DNA]</scope>
    <source>
        <strain evidence="8 9">DD1</strain>
    </source>
</reference>
<dbReference type="InterPro" id="IPR007630">
    <property type="entry name" value="RNA_pol_sigma70_r4"/>
</dbReference>
<evidence type="ECO:0000313" key="8">
    <source>
        <dbReference type="EMBL" id="PWU66891.1"/>
    </source>
</evidence>
<feature type="domain" description="RNA polymerase sigma-70 region 2" evidence="6">
    <location>
        <begin position="23"/>
        <end position="90"/>
    </location>
</feature>
<comment type="caution">
    <text evidence="8">The sequence shown here is derived from an EMBL/GenBank/DDBJ whole genome shotgun (WGS) entry which is preliminary data.</text>
</comment>
<dbReference type="OrthoDB" id="9784272at2"/>
<dbReference type="InterPro" id="IPR007627">
    <property type="entry name" value="RNA_pol_sigma70_r2"/>
</dbReference>
<dbReference type="Pfam" id="PF04542">
    <property type="entry name" value="Sigma70_r2"/>
    <property type="match status" value="1"/>
</dbReference>
<feature type="domain" description="RNA polymerase sigma-70 region 4" evidence="7">
    <location>
        <begin position="124"/>
        <end position="173"/>
    </location>
</feature>
<dbReference type="InterPro" id="IPR013325">
    <property type="entry name" value="RNA_pol_sigma_r2"/>
</dbReference>